<organism evidence="14 15">
    <name type="scientific">Steinernema hermaphroditum</name>
    <dbReference type="NCBI Taxonomy" id="289476"/>
    <lineage>
        <taxon>Eukaryota</taxon>
        <taxon>Metazoa</taxon>
        <taxon>Ecdysozoa</taxon>
        <taxon>Nematoda</taxon>
        <taxon>Chromadorea</taxon>
        <taxon>Rhabditida</taxon>
        <taxon>Tylenchina</taxon>
        <taxon>Panagrolaimomorpha</taxon>
        <taxon>Strongyloidoidea</taxon>
        <taxon>Steinernematidae</taxon>
        <taxon>Steinernema</taxon>
    </lineage>
</organism>
<keyword evidence="4 11" id="KW-0813">Transport</keyword>
<evidence type="ECO:0000256" key="9">
    <source>
        <dbReference type="ARBA" id="ARBA00023136"/>
    </source>
</evidence>
<comment type="function">
    <text evidence="11">The coatomer is a cytosolic protein complex that binds to dilysine motifs and reversibly associates with Golgi non-clathrin-coated vesicles, which further mediate biosynthetic protein transport from the ER, via the Golgi up to the trans Golgi network.</text>
</comment>
<dbReference type="SUPFAM" id="SSF64356">
    <property type="entry name" value="SNARE-like"/>
    <property type="match status" value="1"/>
</dbReference>
<dbReference type="FunFam" id="2.60.40.1170:FF:000007">
    <property type="entry name" value="Coatomer subunit delta"/>
    <property type="match status" value="1"/>
</dbReference>
<keyword evidence="12" id="KW-0175">Coiled coil</keyword>
<dbReference type="Gene3D" id="2.60.40.1170">
    <property type="entry name" value="Mu homology domain, subdomain B"/>
    <property type="match status" value="2"/>
</dbReference>
<keyword evidence="6 11" id="KW-0931">ER-Golgi transport</keyword>
<proteinExistence type="inferred from homology"/>
<dbReference type="InterPro" id="IPR027059">
    <property type="entry name" value="Coatomer_dsu"/>
</dbReference>
<dbReference type="InterPro" id="IPR036168">
    <property type="entry name" value="AP2_Mu_C_sf"/>
</dbReference>
<dbReference type="InterPro" id="IPR028565">
    <property type="entry name" value="MHD"/>
</dbReference>
<dbReference type="Pfam" id="PF00928">
    <property type="entry name" value="Adap_comp_sub"/>
    <property type="match status" value="1"/>
</dbReference>
<evidence type="ECO:0000256" key="3">
    <source>
        <dbReference type="ARBA" id="ARBA00011775"/>
    </source>
</evidence>
<dbReference type="CDD" id="cd14830">
    <property type="entry name" value="Delta_COP_N"/>
    <property type="match status" value="1"/>
</dbReference>
<comment type="caution">
    <text evidence="14">The sequence shown here is derived from an EMBL/GenBank/DDBJ whole genome shotgun (WGS) entry which is preliminary data.</text>
</comment>
<dbReference type="SUPFAM" id="SSF49447">
    <property type="entry name" value="Second domain of Mu2 adaptin subunit (ap50) of ap2 adaptor"/>
    <property type="match status" value="1"/>
</dbReference>
<accession>A0AA39HW59</accession>
<dbReference type="PANTHER" id="PTHR10121:SF0">
    <property type="entry name" value="COATOMER SUBUNIT DELTA"/>
    <property type="match status" value="1"/>
</dbReference>
<evidence type="ECO:0000256" key="12">
    <source>
        <dbReference type="SAM" id="Coils"/>
    </source>
</evidence>
<evidence type="ECO:0000256" key="1">
    <source>
        <dbReference type="ARBA" id="ARBA00004255"/>
    </source>
</evidence>
<keyword evidence="5 11" id="KW-0963">Cytoplasm</keyword>
<evidence type="ECO:0000256" key="4">
    <source>
        <dbReference type="ARBA" id="ARBA00022448"/>
    </source>
</evidence>
<dbReference type="GO" id="GO:0051645">
    <property type="term" value="P:Golgi localization"/>
    <property type="evidence" value="ECO:0007669"/>
    <property type="project" value="TreeGrafter"/>
</dbReference>
<evidence type="ECO:0000313" key="14">
    <source>
        <dbReference type="EMBL" id="KAK0413152.1"/>
    </source>
</evidence>
<evidence type="ECO:0000256" key="11">
    <source>
        <dbReference type="RuleBase" id="RU366052"/>
    </source>
</evidence>
<dbReference type="Proteomes" id="UP001175271">
    <property type="component" value="Unassembled WGS sequence"/>
</dbReference>
<keyword evidence="8 11" id="KW-0333">Golgi apparatus</keyword>
<keyword evidence="15" id="KW-1185">Reference proteome</keyword>
<dbReference type="AlphaFoldDB" id="A0AA39HW59"/>
<keyword evidence="7 11" id="KW-0653">Protein transport</keyword>
<evidence type="ECO:0000259" key="13">
    <source>
        <dbReference type="PROSITE" id="PS51072"/>
    </source>
</evidence>
<dbReference type="InterPro" id="IPR011012">
    <property type="entry name" value="Longin-like_dom_sf"/>
</dbReference>
<evidence type="ECO:0000256" key="8">
    <source>
        <dbReference type="ARBA" id="ARBA00023034"/>
    </source>
</evidence>
<evidence type="ECO:0000313" key="15">
    <source>
        <dbReference type="Proteomes" id="UP001175271"/>
    </source>
</evidence>
<dbReference type="Gene3D" id="3.30.450.60">
    <property type="match status" value="1"/>
</dbReference>
<dbReference type="GO" id="GO:0030126">
    <property type="term" value="C:COPI vesicle coat"/>
    <property type="evidence" value="ECO:0007669"/>
    <property type="project" value="UniProtKB-UniRule"/>
</dbReference>
<evidence type="ECO:0000256" key="10">
    <source>
        <dbReference type="ARBA" id="ARBA00023329"/>
    </source>
</evidence>
<dbReference type="FunFam" id="3.30.450.60:FF:000003">
    <property type="entry name" value="Coatomer subunit delta"/>
    <property type="match status" value="1"/>
</dbReference>
<evidence type="ECO:0000256" key="2">
    <source>
        <dbReference type="ARBA" id="ARBA00010516"/>
    </source>
</evidence>
<protein>
    <recommendedName>
        <fullName evidence="11">Coatomer subunit delta</fullName>
    </recommendedName>
</protein>
<dbReference type="GO" id="GO:0006890">
    <property type="term" value="P:retrograde vesicle-mediated transport, Golgi to endoplasmic reticulum"/>
    <property type="evidence" value="ECO:0007669"/>
    <property type="project" value="UniProtKB-UniRule"/>
</dbReference>
<dbReference type="GO" id="GO:0006888">
    <property type="term" value="P:endoplasmic reticulum to Golgi vesicle-mediated transport"/>
    <property type="evidence" value="ECO:0007669"/>
    <property type="project" value="TreeGrafter"/>
</dbReference>
<evidence type="ECO:0000256" key="5">
    <source>
        <dbReference type="ARBA" id="ARBA00022490"/>
    </source>
</evidence>
<comment type="similarity">
    <text evidence="2 11">Belongs to the adaptor complexes medium subunit family. Delta-COP subfamily.</text>
</comment>
<evidence type="ECO:0000256" key="6">
    <source>
        <dbReference type="ARBA" id="ARBA00022892"/>
    </source>
</evidence>
<dbReference type="GO" id="GO:0000139">
    <property type="term" value="C:Golgi membrane"/>
    <property type="evidence" value="ECO:0007669"/>
    <property type="project" value="UniProtKB-SubCell"/>
</dbReference>
<feature type="coiled-coil region" evidence="12">
    <location>
        <begin position="416"/>
        <end position="450"/>
    </location>
</feature>
<gene>
    <name evidence="14" type="ORF">QR680_006628</name>
</gene>
<dbReference type="PROSITE" id="PS51072">
    <property type="entry name" value="MHD"/>
    <property type="match status" value="1"/>
</dbReference>
<dbReference type="PANTHER" id="PTHR10121">
    <property type="entry name" value="COATOMER SUBUNIT DELTA"/>
    <property type="match status" value="1"/>
</dbReference>
<reference evidence="14" key="1">
    <citation type="submission" date="2023-06" db="EMBL/GenBank/DDBJ databases">
        <title>Genomic analysis of the entomopathogenic nematode Steinernema hermaphroditum.</title>
        <authorList>
            <person name="Schwarz E.M."/>
            <person name="Heppert J.K."/>
            <person name="Baniya A."/>
            <person name="Schwartz H.T."/>
            <person name="Tan C.-H."/>
            <person name="Antoshechkin I."/>
            <person name="Sternberg P.W."/>
            <person name="Goodrich-Blair H."/>
            <person name="Dillman A.R."/>
        </authorList>
    </citation>
    <scope>NUCLEOTIDE SEQUENCE</scope>
    <source>
        <strain evidence="14">PS9179</strain>
        <tissue evidence="14">Whole animal</tissue>
    </source>
</reference>
<comment type="subunit">
    <text evidence="3 11">Oligomeric complex that consists of at least the alpha, beta, beta', gamma, delta, epsilon and zeta subunits.</text>
</comment>
<comment type="subcellular location">
    <subcellularLocation>
        <location evidence="11">Cytoplasm</location>
    </subcellularLocation>
    <subcellularLocation>
        <location evidence="1 11">Golgi apparatus membrane</location>
        <topology evidence="1 11">Peripheral membrane protein</topology>
        <orientation evidence="1 11">Cytoplasmic side</orientation>
    </subcellularLocation>
    <subcellularLocation>
        <location evidence="11">Cytoplasmic vesicle</location>
        <location evidence="11">COPI-coated vesicle membrane</location>
        <topology evidence="11">Peripheral membrane protein</topology>
        <orientation evidence="11">Cytoplasmic side</orientation>
    </subcellularLocation>
</comment>
<feature type="domain" description="MHD" evidence="13">
    <location>
        <begin position="542"/>
        <end position="781"/>
    </location>
</feature>
<dbReference type="EMBL" id="JAUCMV010000003">
    <property type="protein sequence ID" value="KAK0413152.1"/>
    <property type="molecule type" value="Genomic_DNA"/>
</dbReference>
<keyword evidence="10" id="KW-0968">Cytoplasmic vesicle</keyword>
<dbReference type="GO" id="GO:0015031">
    <property type="term" value="P:protein transport"/>
    <property type="evidence" value="ECO:0007669"/>
    <property type="project" value="UniProtKB-KW"/>
</dbReference>
<keyword evidence="9 11" id="KW-0472">Membrane</keyword>
<evidence type="ECO:0000256" key="7">
    <source>
        <dbReference type="ARBA" id="ARBA00022927"/>
    </source>
</evidence>
<name>A0AA39HW59_9BILA</name>
<dbReference type="CDD" id="cd09254">
    <property type="entry name" value="AP_delta-COPI_MHD"/>
    <property type="match status" value="1"/>
</dbReference>
<sequence>MIEKWLDKQVFQINENNDGKFVVIDGYLRLRAVKLTRPENWMDLQVKCEVYKNIDLEGDAAIRFQPLVECLKKENNKRYDHIIWLIRPFLKVLSQARIKGFPSEDTLESMLPMFNDKRKKQYLPKILDAFEECKNATQFQYGIYSKILWRRMSVLFDLDNKTKKVANRARKETSLANLSMAQRENFLNEFLEDVPRQKSSKGLQKLLETYTDRMNLELSELILSTSSSEEVMDKMFAGQEETRLELEEMEPDTIIDDLSEDSIVFVMTIIAASIIGKSGKALVSRQFGTETPSRTRMEGFLETFPKLVGSDKSQRQHTYIDAESIRYVYQPMDNIYMVLITTRHSNIIEDLETLRLFSRVIPEYCRTNDEKEIMDKAFELIFAFDEIVALGRRENVNLAQIRTFTEMDSHEERVFKQIQEAQARAAIENAKEKEKQFKKERAEMAKKNIRPNAGISSATSISSSTPITSAINDMSEMKLSAPKPSTQLSRGGGRALKLGAKTTGEDTFLQQLQSEGQAIVTSVQPKKSTDPTLSIPVSDVKRESVHIRFQEKFSATVTRDGGLESGEIQGTAMLNVSDSSLVTVQLKMSNRDQHGATPQVHPNLDKKLWQSSSMLKLKNTDKPFPCNVDVGVLKWRLQLADEEQLPITINCWPNENPDGCSVSIEYTLQTEQTLKNVTIAIPLPPATVPVISECDGSYEYIKSKSQLQWTLPVIDESNKTGTLEFTTPNGHADHFFPVNVSFYSPDLFCNFGVEAVQKMNTDEDVPFSSESRLIVEKYDVV</sequence>